<dbReference type="GO" id="GO:0005886">
    <property type="term" value="C:plasma membrane"/>
    <property type="evidence" value="ECO:0007669"/>
    <property type="project" value="UniProtKB-SubCell"/>
</dbReference>
<reference evidence="7" key="1">
    <citation type="submission" date="2018-08" db="EMBL/GenBank/DDBJ databases">
        <title>Comparative genomics of wild bee and flower associated Lactobacillus reveals potential adaptation to the bee host.</title>
        <authorList>
            <person name="Vuong H.Q."/>
            <person name="Mcfrederick Q.S."/>
        </authorList>
    </citation>
    <scope>NUCLEOTIDE SEQUENCE</scope>
    <source>
        <strain evidence="7">HV_63</strain>
    </source>
</reference>
<feature type="transmembrane region" description="Helical" evidence="6">
    <location>
        <begin position="125"/>
        <end position="143"/>
    </location>
</feature>
<comment type="subcellular location">
    <subcellularLocation>
        <location evidence="1">Cell membrane</location>
        <topology evidence="1">Multi-pass membrane protein</topology>
    </subcellularLocation>
</comment>
<evidence type="ECO:0000313" key="7">
    <source>
        <dbReference type="EMBL" id="TPR43787.1"/>
    </source>
</evidence>
<dbReference type="AlphaFoldDB" id="A0A9Q8INC0"/>
<keyword evidence="4 6" id="KW-1133">Transmembrane helix</keyword>
<accession>A0A9Q8INC0</accession>
<feature type="transmembrane region" description="Helical" evidence="6">
    <location>
        <begin position="12"/>
        <end position="30"/>
    </location>
</feature>
<evidence type="ECO:0000256" key="5">
    <source>
        <dbReference type="ARBA" id="ARBA00023136"/>
    </source>
</evidence>
<feature type="transmembrane region" description="Helical" evidence="6">
    <location>
        <begin position="72"/>
        <end position="94"/>
    </location>
</feature>
<dbReference type="EMBL" id="QUBG01000004">
    <property type="protein sequence ID" value="TPR43787.1"/>
    <property type="molecule type" value="Genomic_DNA"/>
</dbReference>
<keyword evidence="5 6" id="KW-0472">Membrane</keyword>
<dbReference type="PANTHER" id="PTHR42770:SF18">
    <property type="entry name" value="ARGININE_AGMATINE ANTIPORTER"/>
    <property type="match status" value="1"/>
</dbReference>
<evidence type="ECO:0000256" key="3">
    <source>
        <dbReference type="ARBA" id="ARBA00022692"/>
    </source>
</evidence>
<dbReference type="InterPro" id="IPR002293">
    <property type="entry name" value="AA/rel_permease1"/>
</dbReference>
<feature type="transmembrane region" description="Helical" evidence="6">
    <location>
        <begin position="225"/>
        <end position="250"/>
    </location>
</feature>
<feature type="transmembrane region" description="Helical" evidence="6">
    <location>
        <begin position="403"/>
        <end position="421"/>
    </location>
</feature>
<dbReference type="PIRSF" id="PIRSF006060">
    <property type="entry name" value="AA_transporter"/>
    <property type="match status" value="1"/>
</dbReference>
<feature type="transmembrane region" description="Helical" evidence="6">
    <location>
        <begin position="155"/>
        <end position="174"/>
    </location>
</feature>
<dbReference type="Gene3D" id="1.20.1740.10">
    <property type="entry name" value="Amino acid/polyamine transporter I"/>
    <property type="match status" value="1"/>
</dbReference>
<evidence type="ECO:0000256" key="6">
    <source>
        <dbReference type="SAM" id="Phobius"/>
    </source>
</evidence>
<dbReference type="PANTHER" id="PTHR42770">
    <property type="entry name" value="AMINO ACID TRANSPORTER-RELATED"/>
    <property type="match status" value="1"/>
</dbReference>
<feature type="transmembrane region" description="Helical" evidence="6">
    <location>
        <begin position="342"/>
        <end position="366"/>
    </location>
</feature>
<keyword evidence="3 6" id="KW-0812">Transmembrane</keyword>
<dbReference type="GeneID" id="58108768"/>
<dbReference type="RefSeq" id="WP_140934586.1">
    <property type="nucleotide sequence ID" value="NZ_QUBF01000004.1"/>
</dbReference>
<evidence type="ECO:0000256" key="2">
    <source>
        <dbReference type="ARBA" id="ARBA00022475"/>
    </source>
</evidence>
<name>A0A9Q8INC0_9LACO</name>
<feature type="transmembrane region" description="Helical" evidence="6">
    <location>
        <begin position="319"/>
        <end position="336"/>
    </location>
</feature>
<organism evidence="7 8">
    <name type="scientific">Apilactobacillus micheneri</name>
    <dbReference type="NCBI Taxonomy" id="1899430"/>
    <lineage>
        <taxon>Bacteria</taxon>
        <taxon>Bacillati</taxon>
        <taxon>Bacillota</taxon>
        <taxon>Bacilli</taxon>
        <taxon>Lactobacillales</taxon>
        <taxon>Lactobacillaceae</taxon>
        <taxon>Apilactobacillus</taxon>
    </lineage>
</organism>
<evidence type="ECO:0000256" key="1">
    <source>
        <dbReference type="ARBA" id="ARBA00004651"/>
    </source>
</evidence>
<gene>
    <name evidence="7" type="ORF">DY130_04970</name>
</gene>
<feature type="transmembrane region" description="Helical" evidence="6">
    <location>
        <begin position="270"/>
        <end position="293"/>
    </location>
</feature>
<feature type="transmembrane region" description="Helical" evidence="6">
    <location>
        <begin position="378"/>
        <end position="397"/>
    </location>
</feature>
<feature type="transmembrane region" description="Helical" evidence="6">
    <location>
        <begin position="194"/>
        <end position="213"/>
    </location>
</feature>
<dbReference type="GO" id="GO:0022857">
    <property type="term" value="F:transmembrane transporter activity"/>
    <property type="evidence" value="ECO:0007669"/>
    <property type="project" value="InterPro"/>
</dbReference>
<comment type="caution">
    <text evidence="7">The sequence shown here is derived from an EMBL/GenBank/DDBJ whole genome shotgun (WGS) entry which is preliminary data.</text>
</comment>
<dbReference type="Pfam" id="PF13520">
    <property type="entry name" value="AA_permease_2"/>
    <property type="match status" value="1"/>
</dbReference>
<evidence type="ECO:0000313" key="8">
    <source>
        <dbReference type="Proteomes" id="UP000784700"/>
    </source>
</evidence>
<proteinExistence type="predicted"/>
<evidence type="ECO:0000256" key="4">
    <source>
        <dbReference type="ARBA" id="ARBA00022989"/>
    </source>
</evidence>
<dbReference type="InterPro" id="IPR050367">
    <property type="entry name" value="APC_superfamily"/>
</dbReference>
<protein>
    <submittedName>
        <fullName evidence="7">Amino acid permease</fullName>
    </submittedName>
</protein>
<feature type="transmembrane region" description="Helical" evidence="6">
    <location>
        <begin position="42"/>
        <end position="66"/>
    </location>
</feature>
<sequence length="430" mass="46191">MPDTKKKLSFFSIVLLGINAIIGSGIFLLPTAGMKIFGPASILVLVFDAFLAFMIGLCFAECSGLFDESGGAYIYAKHAFGNFIGYEVGIAAWAVRIIAEATMYVAFATALGGFFPALNTSLAKNIIVTIMAVGLMILNLSGIEAASVFSNIITVGKLLPIFLIIIIGLFFIHPGNFTPFFVPSLTHASNFSDATLTMFYIFTGVEGLVVTAGEMSNVKKNLPRAIMVVLSVVTIIYILIMAVCIGVLGPKLTQTSVPLQAALTAMIGKVGSYIVVAGSVLSIGGICIASSFITPRSTEALADNGILPKAFSKKNRKNAPYISIIVNAILILALSYSGTFTYLAQISAISRFAQFIPTIIAVMVFRKTMKNQPRAFKLPLGYTIPIIALAISLWLIFNTKVNLLIFGFGALVIALPFYFLTRGFRERKMN</sequence>
<dbReference type="Proteomes" id="UP000784700">
    <property type="component" value="Unassembled WGS sequence"/>
</dbReference>
<keyword evidence="2" id="KW-1003">Cell membrane</keyword>